<proteinExistence type="predicted"/>
<feature type="signal peptide" evidence="1">
    <location>
        <begin position="1"/>
        <end position="41"/>
    </location>
</feature>
<reference evidence="3" key="1">
    <citation type="journal article" date="2016" name="Ticks Tick Borne Dis.">
        <title>De novo assembly and annotation of the salivary gland transcriptome of Rhipicephalus appendiculatus male and female ticks during blood feeding.</title>
        <authorList>
            <person name="de Castro M.H."/>
            <person name="de Klerk D."/>
            <person name="Pienaar R."/>
            <person name="Latif A.A."/>
            <person name="Rees D.J."/>
            <person name="Mans B.J."/>
        </authorList>
    </citation>
    <scope>NUCLEOTIDE SEQUENCE</scope>
    <source>
        <tissue evidence="3">Salivary glands</tissue>
    </source>
</reference>
<accession>A0A131YMI5</accession>
<feature type="domain" description="CTLH" evidence="2">
    <location>
        <begin position="11"/>
        <end position="46"/>
    </location>
</feature>
<protein>
    <recommendedName>
        <fullName evidence="2">CTLH domain-containing protein</fullName>
    </recommendedName>
</protein>
<feature type="chain" id="PRO_5007285532" description="CTLH domain-containing protein" evidence="1">
    <location>
        <begin position="42"/>
        <end position="249"/>
    </location>
</feature>
<dbReference type="PROSITE" id="PS50897">
    <property type="entry name" value="CTLH"/>
    <property type="match status" value="1"/>
</dbReference>
<dbReference type="EMBL" id="GEDV01008074">
    <property type="protein sequence ID" value="JAP80483.1"/>
    <property type="molecule type" value="Transcribed_RNA"/>
</dbReference>
<dbReference type="InterPro" id="IPR006595">
    <property type="entry name" value="CTLH_C"/>
</dbReference>
<sequence>MRTKYGYRGSISQNYPRSLKKSKTIALFILRLLMAVELAVADDSPESMTGLQYLFKHLSSCSAKLELPSREFSLNVTNNSGDEQPKTFRLNLTNGKLLQKGNAVSTAGSPNNCTYRRDDAISCYISILGWSATYQGEIKHNELGNDKFTLTITINKWDLPQNPADIWIYMKFTENSTDRYTATTPSDFVPVPTAQPTFENLKMFEKESKLSENAWAALNKTIWRQIKFDLMNTMMTKYNVSVQKEILYY</sequence>
<name>A0A131YMI5_RHIAP</name>
<evidence type="ECO:0000256" key="1">
    <source>
        <dbReference type="SAM" id="SignalP"/>
    </source>
</evidence>
<evidence type="ECO:0000313" key="3">
    <source>
        <dbReference type="EMBL" id="JAP80483.1"/>
    </source>
</evidence>
<keyword evidence="1" id="KW-0732">Signal</keyword>
<organism evidence="3">
    <name type="scientific">Rhipicephalus appendiculatus</name>
    <name type="common">Brown ear tick</name>
    <dbReference type="NCBI Taxonomy" id="34631"/>
    <lineage>
        <taxon>Eukaryota</taxon>
        <taxon>Metazoa</taxon>
        <taxon>Ecdysozoa</taxon>
        <taxon>Arthropoda</taxon>
        <taxon>Chelicerata</taxon>
        <taxon>Arachnida</taxon>
        <taxon>Acari</taxon>
        <taxon>Parasitiformes</taxon>
        <taxon>Ixodida</taxon>
        <taxon>Ixodoidea</taxon>
        <taxon>Ixodidae</taxon>
        <taxon>Rhipicephalinae</taxon>
        <taxon>Rhipicephalus</taxon>
        <taxon>Rhipicephalus</taxon>
    </lineage>
</organism>
<dbReference type="AlphaFoldDB" id="A0A131YMI5"/>
<evidence type="ECO:0000259" key="2">
    <source>
        <dbReference type="PROSITE" id="PS50897"/>
    </source>
</evidence>